<protein>
    <submittedName>
        <fullName evidence="1">Uncharacterized protein</fullName>
    </submittedName>
</protein>
<reference evidence="2" key="1">
    <citation type="submission" date="2022-10" db="EMBL/GenBank/DDBJ databases">
        <title>Genome assembly of Pristionchus species.</title>
        <authorList>
            <person name="Yoshida K."/>
            <person name="Sommer R.J."/>
        </authorList>
    </citation>
    <scope>NUCLEOTIDE SEQUENCE [LARGE SCALE GENOMIC DNA]</scope>
    <source>
        <strain evidence="2">RS5460</strain>
    </source>
</reference>
<accession>A0AAN5D4V2</accession>
<comment type="caution">
    <text evidence="1">The sequence shown here is derived from an EMBL/GenBank/DDBJ whole genome shotgun (WGS) entry which is preliminary data.</text>
</comment>
<feature type="non-terminal residue" evidence="1">
    <location>
        <position position="188"/>
    </location>
</feature>
<evidence type="ECO:0000313" key="2">
    <source>
        <dbReference type="Proteomes" id="UP001328107"/>
    </source>
</evidence>
<evidence type="ECO:0000313" key="1">
    <source>
        <dbReference type="EMBL" id="GMR56558.1"/>
    </source>
</evidence>
<dbReference type="AlphaFoldDB" id="A0AAN5D4V2"/>
<organism evidence="1 2">
    <name type="scientific">Pristionchus mayeri</name>
    <dbReference type="NCBI Taxonomy" id="1317129"/>
    <lineage>
        <taxon>Eukaryota</taxon>
        <taxon>Metazoa</taxon>
        <taxon>Ecdysozoa</taxon>
        <taxon>Nematoda</taxon>
        <taxon>Chromadorea</taxon>
        <taxon>Rhabditida</taxon>
        <taxon>Rhabditina</taxon>
        <taxon>Diplogasteromorpha</taxon>
        <taxon>Diplogasteroidea</taxon>
        <taxon>Neodiplogasteridae</taxon>
        <taxon>Pristionchus</taxon>
    </lineage>
</organism>
<dbReference type="EMBL" id="BTRK01000006">
    <property type="protein sequence ID" value="GMR56558.1"/>
    <property type="molecule type" value="Genomic_DNA"/>
</dbReference>
<gene>
    <name evidence="1" type="ORF">PMAYCL1PPCAC_26753</name>
</gene>
<proteinExistence type="predicted"/>
<keyword evidence="2" id="KW-1185">Reference proteome</keyword>
<sequence length="188" mass="20761">DRLLFYTIKPDCSIRVATGAIPSAQFKPFNETPCTNATSVRHGTFTRDGKPGILVMFRNPDVVKTSSLEPTPRWIVHLIAIDSSPFSAFSMALGDEDAFLMQREAVEHEACGLAANESLLCVSAPDRTTLRLDRYEQRTPQNYTAVASATLTLRHGELAGRARVLSLHQSANGSIRVRAWSDETRKLT</sequence>
<name>A0AAN5D4V2_9BILA</name>
<dbReference type="Proteomes" id="UP001328107">
    <property type="component" value="Unassembled WGS sequence"/>
</dbReference>
<feature type="non-terminal residue" evidence="1">
    <location>
        <position position="1"/>
    </location>
</feature>